<dbReference type="KEGG" id="spu:115929616"/>
<dbReference type="PANTHER" id="PTHR24058:SF130">
    <property type="entry name" value="SERINE_THREONINE PROTEIN KINASES-RELATED"/>
    <property type="match status" value="1"/>
</dbReference>
<dbReference type="InterPro" id="IPR008271">
    <property type="entry name" value="Ser/Thr_kinase_AS"/>
</dbReference>
<dbReference type="InParanoid" id="A0A7M7PPT3"/>
<dbReference type="Pfam" id="PF00069">
    <property type="entry name" value="Pkinase"/>
    <property type="match status" value="1"/>
</dbReference>
<dbReference type="SUPFAM" id="SSF56112">
    <property type="entry name" value="Protein kinase-like (PK-like)"/>
    <property type="match status" value="1"/>
</dbReference>
<dbReference type="RefSeq" id="XP_030855031.1">
    <property type="nucleotide sequence ID" value="XM_030999171.1"/>
</dbReference>
<dbReference type="GO" id="GO:0004674">
    <property type="term" value="F:protein serine/threonine kinase activity"/>
    <property type="evidence" value="ECO:0007669"/>
    <property type="project" value="UniProtKB-KW"/>
</dbReference>
<reference evidence="8" key="1">
    <citation type="submission" date="2015-02" db="EMBL/GenBank/DDBJ databases">
        <title>Genome sequencing for Strongylocentrotus purpuratus.</title>
        <authorList>
            <person name="Murali S."/>
            <person name="Liu Y."/>
            <person name="Vee V."/>
            <person name="English A."/>
            <person name="Wang M."/>
            <person name="Skinner E."/>
            <person name="Han Y."/>
            <person name="Muzny D.M."/>
            <person name="Worley K.C."/>
            <person name="Gibbs R.A."/>
        </authorList>
    </citation>
    <scope>NUCLEOTIDE SEQUENCE</scope>
</reference>
<keyword evidence="4" id="KW-0418">Kinase</keyword>
<dbReference type="InterPro" id="IPR000719">
    <property type="entry name" value="Prot_kinase_dom"/>
</dbReference>
<feature type="domain" description="Protein kinase" evidence="6">
    <location>
        <begin position="1"/>
        <end position="181"/>
    </location>
</feature>
<sequence length="181" mass="20993">MCKKLVSIRKVALRMLQILGFLGQQNVIHADLKPENILCNSENISDGIKVIDFGNAIHGVYEELSLYYDEFELQTLLYRAPEVSLILLHHSFIILMMVPEIFQTARDISGCPRYFRLPEIFQAVRDISDCPRYFRLPEIFQTAQDISGCPRYFRLPKIFQAARDISGCPRYFRLPEIFQAA</sequence>
<dbReference type="EnsemblMetazoa" id="XM_030999171">
    <property type="protein sequence ID" value="XP_030855031"/>
    <property type="gene ID" value="LOC115929616"/>
</dbReference>
<dbReference type="PANTHER" id="PTHR24058">
    <property type="entry name" value="DUAL SPECIFICITY PROTEIN KINASE"/>
    <property type="match status" value="1"/>
</dbReference>
<proteinExistence type="predicted"/>
<keyword evidence="8" id="KW-1185">Reference proteome</keyword>
<keyword evidence="1" id="KW-0723">Serine/threonine-protein kinase</keyword>
<reference evidence="7" key="2">
    <citation type="submission" date="2021-01" db="UniProtKB">
        <authorList>
            <consortium name="EnsemblMetazoa"/>
        </authorList>
    </citation>
    <scope>IDENTIFICATION</scope>
</reference>
<dbReference type="Gene3D" id="1.10.510.10">
    <property type="entry name" value="Transferase(Phosphotransferase) domain 1"/>
    <property type="match status" value="1"/>
</dbReference>
<keyword evidence="2" id="KW-0808">Transferase</keyword>
<keyword evidence="3" id="KW-0547">Nucleotide-binding</keyword>
<evidence type="ECO:0000256" key="2">
    <source>
        <dbReference type="ARBA" id="ARBA00022679"/>
    </source>
</evidence>
<evidence type="ECO:0000313" key="8">
    <source>
        <dbReference type="Proteomes" id="UP000007110"/>
    </source>
</evidence>
<accession>A0A7M7PPT3</accession>
<evidence type="ECO:0000256" key="1">
    <source>
        <dbReference type="ARBA" id="ARBA00022527"/>
    </source>
</evidence>
<evidence type="ECO:0000259" key="6">
    <source>
        <dbReference type="PROSITE" id="PS50011"/>
    </source>
</evidence>
<dbReference type="PROSITE" id="PS50011">
    <property type="entry name" value="PROTEIN_KINASE_DOM"/>
    <property type="match status" value="1"/>
</dbReference>
<evidence type="ECO:0000256" key="5">
    <source>
        <dbReference type="ARBA" id="ARBA00022840"/>
    </source>
</evidence>
<dbReference type="Proteomes" id="UP000007110">
    <property type="component" value="Unassembled WGS sequence"/>
</dbReference>
<dbReference type="GO" id="GO:0005524">
    <property type="term" value="F:ATP binding"/>
    <property type="evidence" value="ECO:0007669"/>
    <property type="project" value="UniProtKB-KW"/>
</dbReference>
<dbReference type="GeneID" id="115929616"/>
<organism evidence="7 8">
    <name type="scientific">Strongylocentrotus purpuratus</name>
    <name type="common">Purple sea urchin</name>
    <dbReference type="NCBI Taxonomy" id="7668"/>
    <lineage>
        <taxon>Eukaryota</taxon>
        <taxon>Metazoa</taxon>
        <taxon>Echinodermata</taxon>
        <taxon>Eleutherozoa</taxon>
        <taxon>Echinozoa</taxon>
        <taxon>Echinoidea</taxon>
        <taxon>Euechinoidea</taxon>
        <taxon>Echinacea</taxon>
        <taxon>Camarodonta</taxon>
        <taxon>Echinidea</taxon>
        <taxon>Strongylocentrotidae</taxon>
        <taxon>Strongylocentrotus</taxon>
    </lineage>
</organism>
<evidence type="ECO:0000256" key="4">
    <source>
        <dbReference type="ARBA" id="ARBA00022777"/>
    </source>
</evidence>
<dbReference type="InterPro" id="IPR050494">
    <property type="entry name" value="Ser_Thr_dual-spec_kinase"/>
</dbReference>
<dbReference type="InterPro" id="IPR011009">
    <property type="entry name" value="Kinase-like_dom_sf"/>
</dbReference>
<dbReference type="OrthoDB" id="9332038at2759"/>
<evidence type="ECO:0000313" key="7">
    <source>
        <dbReference type="EnsemblMetazoa" id="XP_030855031"/>
    </source>
</evidence>
<evidence type="ECO:0000256" key="3">
    <source>
        <dbReference type="ARBA" id="ARBA00022741"/>
    </source>
</evidence>
<dbReference type="AlphaFoldDB" id="A0A7M7PPT3"/>
<name>A0A7M7PPT3_STRPU</name>
<keyword evidence="5" id="KW-0067">ATP-binding</keyword>
<dbReference type="PROSITE" id="PS00108">
    <property type="entry name" value="PROTEIN_KINASE_ST"/>
    <property type="match status" value="1"/>
</dbReference>
<protein>
    <recommendedName>
        <fullName evidence="6">Protein kinase domain-containing protein</fullName>
    </recommendedName>
</protein>